<dbReference type="InterPro" id="IPR018490">
    <property type="entry name" value="cNMP-bd_dom_sf"/>
</dbReference>
<dbReference type="GO" id="GO:0003700">
    <property type="term" value="F:DNA-binding transcription factor activity"/>
    <property type="evidence" value="ECO:0007669"/>
    <property type="project" value="TreeGrafter"/>
</dbReference>
<dbReference type="InterPro" id="IPR014710">
    <property type="entry name" value="RmlC-like_jellyroll"/>
</dbReference>
<dbReference type="AlphaFoldDB" id="A0A644YUL2"/>
<dbReference type="Gene3D" id="2.60.120.10">
    <property type="entry name" value="Jelly Rolls"/>
    <property type="match status" value="1"/>
</dbReference>
<accession>A0A644YUL2</accession>
<feature type="region of interest" description="Disordered" evidence="4">
    <location>
        <begin position="1"/>
        <end position="57"/>
    </location>
</feature>
<dbReference type="InterPro" id="IPR036388">
    <property type="entry name" value="WH-like_DNA-bd_sf"/>
</dbReference>
<evidence type="ECO:0000256" key="2">
    <source>
        <dbReference type="ARBA" id="ARBA00023125"/>
    </source>
</evidence>
<reference evidence="7" key="1">
    <citation type="submission" date="2019-08" db="EMBL/GenBank/DDBJ databases">
        <authorList>
            <person name="Kucharzyk K."/>
            <person name="Murdoch R.W."/>
            <person name="Higgins S."/>
            <person name="Loffler F."/>
        </authorList>
    </citation>
    <scope>NUCLEOTIDE SEQUENCE</scope>
</reference>
<keyword evidence="3" id="KW-0804">Transcription</keyword>
<dbReference type="Pfam" id="PF13545">
    <property type="entry name" value="HTH_Crp_2"/>
    <property type="match status" value="1"/>
</dbReference>
<organism evidence="7">
    <name type="scientific">bioreactor metagenome</name>
    <dbReference type="NCBI Taxonomy" id="1076179"/>
    <lineage>
        <taxon>unclassified sequences</taxon>
        <taxon>metagenomes</taxon>
        <taxon>ecological metagenomes</taxon>
    </lineage>
</organism>
<dbReference type="InterPro" id="IPR050397">
    <property type="entry name" value="Env_Response_Regulators"/>
</dbReference>
<keyword evidence="2" id="KW-0238">DNA-binding</keyword>
<evidence type="ECO:0000256" key="1">
    <source>
        <dbReference type="ARBA" id="ARBA00023015"/>
    </source>
</evidence>
<evidence type="ECO:0000256" key="3">
    <source>
        <dbReference type="ARBA" id="ARBA00023163"/>
    </source>
</evidence>
<comment type="caution">
    <text evidence="7">The sequence shown here is derived from an EMBL/GenBank/DDBJ whole genome shotgun (WGS) entry which is preliminary data.</text>
</comment>
<dbReference type="PROSITE" id="PS50042">
    <property type="entry name" value="CNMP_BINDING_3"/>
    <property type="match status" value="1"/>
</dbReference>
<dbReference type="InterPro" id="IPR012318">
    <property type="entry name" value="HTH_CRP"/>
</dbReference>
<dbReference type="PANTHER" id="PTHR24567:SF74">
    <property type="entry name" value="HTH-TYPE TRANSCRIPTIONAL REGULATOR ARCR"/>
    <property type="match status" value="1"/>
</dbReference>
<dbReference type="GO" id="GO:0005829">
    <property type="term" value="C:cytosol"/>
    <property type="evidence" value="ECO:0007669"/>
    <property type="project" value="TreeGrafter"/>
</dbReference>
<evidence type="ECO:0000259" key="6">
    <source>
        <dbReference type="PROSITE" id="PS51063"/>
    </source>
</evidence>
<feature type="domain" description="HTH crp-type" evidence="6">
    <location>
        <begin position="202"/>
        <end position="273"/>
    </location>
</feature>
<evidence type="ECO:0000259" key="5">
    <source>
        <dbReference type="PROSITE" id="PS50042"/>
    </source>
</evidence>
<dbReference type="SMART" id="SM00419">
    <property type="entry name" value="HTH_CRP"/>
    <property type="match status" value="1"/>
</dbReference>
<feature type="domain" description="Cyclic nucleotide-binding" evidence="5">
    <location>
        <begin position="68"/>
        <end position="147"/>
    </location>
</feature>
<dbReference type="Pfam" id="PF00027">
    <property type="entry name" value="cNMP_binding"/>
    <property type="match status" value="1"/>
</dbReference>
<dbReference type="PROSITE" id="PS51063">
    <property type="entry name" value="HTH_CRP_2"/>
    <property type="match status" value="1"/>
</dbReference>
<gene>
    <name evidence="7" type="ORF">SDC9_78777</name>
</gene>
<dbReference type="SUPFAM" id="SSF51206">
    <property type="entry name" value="cAMP-binding domain-like"/>
    <property type="match status" value="1"/>
</dbReference>
<dbReference type="GO" id="GO:0003677">
    <property type="term" value="F:DNA binding"/>
    <property type="evidence" value="ECO:0007669"/>
    <property type="project" value="UniProtKB-KW"/>
</dbReference>
<sequence>MATHAQRHGSGQRVDPDPAVPDSADPHGADLHSADPHGTDPHRADLHQADSCKTDPDDGGGCVAHVPIFRALSAADRAAVARKAVPTAVSKGDVLYRAGEPVSQLMVVHRGAIRISRLTSAGRERLIRVLGPGDFIGEGVFLTGDRPDHWATAMDDGQLCVFRHEDLAGLVADHPGIGLGMLGALSRRLDETEHRLAALGSADLDARLADYLLDLPSERDGATVRIRLPMAKKDIASLLGSTPETLSRALARMVRGGVIALHGTRDIDLLDADRLLALVGGR</sequence>
<feature type="compositionally biased region" description="Basic and acidic residues" evidence="4">
    <location>
        <begin position="24"/>
        <end position="56"/>
    </location>
</feature>
<protein>
    <submittedName>
        <fullName evidence="7">Uncharacterized protein</fullName>
    </submittedName>
</protein>
<dbReference type="PANTHER" id="PTHR24567">
    <property type="entry name" value="CRP FAMILY TRANSCRIPTIONAL REGULATORY PROTEIN"/>
    <property type="match status" value="1"/>
</dbReference>
<dbReference type="Gene3D" id="1.10.10.10">
    <property type="entry name" value="Winged helix-like DNA-binding domain superfamily/Winged helix DNA-binding domain"/>
    <property type="match status" value="1"/>
</dbReference>
<proteinExistence type="predicted"/>
<name>A0A644YUL2_9ZZZZ</name>
<dbReference type="CDD" id="cd00038">
    <property type="entry name" value="CAP_ED"/>
    <property type="match status" value="1"/>
</dbReference>
<dbReference type="InterPro" id="IPR000595">
    <property type="entry name" value="cNMP-bd_dom"/>
</dbReference>
<dbReference type="SMART" id="SM00100">
    <property type="entry name" value="cNMP"/>
    <property type="match status" value="1"/>
</dbReference>
<keyword evidence="1" id="KW-0805">Transcription regulation</keyword>
<evidence type="ECO:0000256" key="4">
    <source>
        <dbReference type="SAM" id="MobiDB-lite"/>
    </source>
</evidence>
<dbReference type="EMBL" id="VSSQ01006301">
    <property type="protein sequence ID" value="MPM32216.1"/>
    <property type="molecule type" value="Genomic_DNA"/>
</dbReference>
<evidence type="ECO:0000313" key="7">
    <source>
        <dbReference type="EMBL" id="MPM32216.1"/>
    </source>
</evidence>
<dbReference type="CDD" id="cd00092">
    <property type="entry name" value="HTH_CRP"/>
    <property type="match status" value="1"/>
</dbReference>
<dbReference type="InterPro" id="IPR036390">
    <property type="entry name" value="WH_DNA-bd_sf"/>
</dbReference>
<dbReference type="PRINTS" id="PR00034">
    <property type="entry name" value="HTHCRP"/>
</dbReference>
<dbReference type="SUPFAM" id="SSF46785">
    <property type="entry name" value="Winged helix' DNA-binding domain"/>
    <property type="match status" value="1"/>
</dbReference>